<dbReference type="AlphaFoldDB" id="A0A816I5V0"/>
<dbReference type="EMBL" id="HG994367">
    <property type="protein sequence ID" value="CAF1699295.1"/>
    <property type="molecule type" value="Genomic_DNA"/>
</dbReference>
<name>A0A816I5V0_BRANA</name>
<organism evidence="1">
    <name type="scientific">Brassica napus</name>
    <name type="common">Rape</name>
    <dbReference type="NCBI Taxonomy" id="3708"/>
    <lineage>
        <taxon>Eukaryota</taxon>
        <taxon>Viridiplantae</taxon>
        <taxon>Streptophyta</taxon>
        <taxon>Embryophyta</taxon>
        <taxon>Tracheophyta</taxon>
        <taxon>Spermatophyta</taxon>
        <taxon>Magnoliopsida</taxon>
        <taxon>eudicotyledons</taxon>
        <taxon>Gunneridae</taxon>
        <taxon>Pentapetalae</taxon>
        <taxon>rosids</taxon>
        <taxon>malvids</taxon>
        <taxon>Brassicales</taxon>
        <taxon>Brassicaceae</taxon>
        <taxon>Brassiceae</taxon>
        <taxon>Brassica</taxon>
    </lineage>
</organism>
<accession>A0A816I5V0</accession>
<gene>
    <name evidence="1" type="ORF">DARMORV10_C03P18220.1</name>
</gene>
<protein>
    <submittedName>
        <fullName evidence="1">(rape) hypothetical protein</fullName>
    </submittedName>
</protein>
<sequence>MDPFAFLSIFLFINLFSHLIFSIKIDNFLSNIHRDGTHQQISDLHRPQDRRLLRVCETKPKSIATSVTVMKPNEKAAVSSSNPMNPEAANALSPTRADQVMLFRDVSPGPREAGLRFRLIHF</sequence>
<evidence type="ECO:0000313" key="1">
    <source>
        <dbReference type="EMBL" id="CAF1699295.1"/>
    </source>
</evidence>
<dbReference type="Proteomes" id="UP001295469">
    <property type="component" value="Chromosome C03"/>
</dbReference>
<reference evidence="1" key="1">
    <citation type="submission" date="2021-01" db="EMBL/GenBank/DDBJ databases">
        <authorList>
            <consortium name="Genoscope - CEA"/>
            <person name="William W."/>
        </authorList>
    </citation>
    <scope>NUCLEOTIDE SEQUENCE</scope>
</reference>
<proteinExistence type="predicted"/>